<accession>A0A2T9Y302</accession>
<protein>
    <recommendedName>
        <fullName evidence="1">Retrotransposon gag domain-containing protein</fullName>
    </recommendedName>
</protein>
<gene>
    <name evidence="2" type="ORF">BB561_006582</name>
</gene>
<evidence type="ECO:0000259" key="1">
    <source>
        <dbReference type="Pfam" id="PF03732"/>
    </source>
</evidence>
<dbReference type="Pfam" id="PF03732">
    <property type="entry name" value="Retrotrans_gag"/>
    <property type="match status" value="1"/>
</dbReference>
<keyword evidence="3" id="KW-1185">Reference proteome</keyword>
<proteinExistence type="predicted"/>
<dbReference type="InterPro" id="IPR005162">
    <property type="entry name" value="Retrotrans_gag_dom"/>
</dbReference>
<name>A0A2T9Y302_9FUNG</name>
<sequence length="189" mass="23176">MYYIELNPKTRNIHKPKQHFRAELSLYDGSFAIEPESWLKQAEFYAKTNGYNSDEMIEIIEYHMHGKAHNWYIIYKDKFVDWETYKEMFLIQFANKDRELIAWNKLQNLKQNKKDVLEILANLTSLFKTAKITSDEEKLKYLYRVINLEYRKRLYEKQIYTWDDALIEFQKHDRWQETYGRKIVSTFKS</sequence>
<evidence type="ECO:0000313" key="2">
    <source>
        <dbReference type="EMBL" id="PVU86725.1"/>
    </source>
</evidence>
<feature type="domain" description="Retrotransposon gag" evidence="1">
    <location>
        <begin position="59"/>
        <end position="143"/>
    </location>
</feature>
<comment type="caution">
    <text evidence="2">The sequence shown here is derived from an EMBL/GenBank/DDBJ whole genome shotgun (WGS) entry which is preliminary data.</text>
</comment>
<dbReference type="STRING" id="133385.A0A2T9Y302"/>
<dbReference type="OrthoDB" id="5598593at2759"/>
<reference evidence="2 3" key="1">
    <citation type="journal article" date="2018" name="MBio">
        <title>Comparative Genomics Reveals the Core Gene Toolbox for the Fungus-Insect Symbiosis.</title>
        <authorList>
            <person name="Wang Y."/>
            <person name="Stata M."/>
            <person name="Wang W."/>
            <person name="Stajich J.E."/>
            <person name="White M.M."/>
            <person name="Moncalvo J.M."/>
        </authorList>
    </citation>
    <scope>NUCLEOTIDE SEQUENCE [LARGE SCALE GENOMIC DNA]</scope>
    <source>
        <strain evidence="2 3">SWE-8-4</strain>
    </source>
</reference>
<evidence type="ECO:0000313" key="3">
    <source>
        <dbReference type="Proteomes" id="UP000245383"/>
    </source>
</evidence>
<dbReference type="AlphaFoldDB" id="A0A2T9Y302"/>
<dbReference type="EMBL" id="MBFR01000615">
    <property type="protein sequence ID" value="PVU86725.1"/>
    <property type="molecule type" value="Genomic_DNA"/>
</dbReference>
<dbReference type="Proteomes" id="UP000245383">
    <property type="component" value="Unassembled WGS sequence"/>
</dbReference>
<organism evidence="2 3">
    <name type="scientific">Smittium simulii</name>
    <dbReference type="NCBI Taxonomy" id="133385"/>
    <lineage>
        <taxon>Eukaryota</taxon>
        <taxon>Fungi</taxon>
        <taxon>Fungi incertae sedis</taxon>
        <taxon>Zoopagomycota</taxon>
        <taxon>Kickxellomycotina</taxon>
        <taxon>Harpellomycetes</taxon>
        <taxon>Harpellales</taxon>
        <taxon>Legeriomycetaceae</taxon>
        <taxon>Smittium</taxon>
    </lineage>
</organism>